<sequence>MSIDHDPSGHETTGWAMLDDGLLHQLLAEFSTFGGLPNGGVHRLTASAEDGAARDHLRVWLLGEGAEVRVDRAGNMFGLFDLAGPGAPIVMCGSHLDTQPNGGKLDGALGVAAACCTARSLLFLKRDGHAFEVNFCVVNWTNEEGARFRPSLLGSGSYVGAIALDAALAAADDDGVTAGEALAAIGYLGQDEPPPLPAAYLELHVEQDVRLEENGAQIGIVVRNWGAAKLDVVFTGEQTHTGPGSMARRRDALLGAAHAVTAIRALADRWPGALHTSVARMLLSPNSPNTVAARVEMSVEIRSADDAILSAAHEAANVLLQEAAEAAGIACAIASETRRGIRMLPGEIADLTRTCAREAGYVTMDVDTVAGHDALSFLGRCPTGLIFVPSVDGIAHNPREETAAADLAAGLDTLIRAAFALCSGDRKA</sequence>
<dbReference type="Gene3D" id="3.30.70.360">
    <property type="match status" value="1"/>
</dbReference>
<dbReference type="NCBIfam" id="NF006772">
    <property type="entry name" value="PRK09290.2-1"/>
    <property type="match status" value="1"/>
</dbReference>
<reference evidence="4" key="1">
    <citation type="journal article" date="2019" name="Int. J. Syst. Evol. Microbiol.">
        <title>The Global Catalogue of Microorganisms (GCM) 10K type strain sequencing project: providing services to taxonomists for standard genome sequencing and annotation.</title>
        <authorList>
            <consortium name="The Broad Institute Genomics Platform"/>
            <consortium name="The Broad Institute Genome Sequencing Center for Infectious Disease"/>
            <person name="Wu L."/>
            <person name="Ma J."/>
        </authorList>
    </citation>
    <scope>NUCLEOTIDE SEQUENCE [LARGE SCALE GENOMIC DNA]</scope>
    <source>
        <strain evidence="4">CGMCC 1.16444</strain>
    </source>
</reference>
<name>A0ABV9Z2Y6_9HYPH</name>
<dbReference type="InterPro" id="IPR036264">
    <property type="entry name" value="Bact_exopeptidase_dim_dom"/>
</dbReference>
<dbReference type="NCBIfam" id="TIGR01879">
    <property type="entry name" value="hydantase"/>
    <property type="match status" value="1"/>
</dbReference>
<dbReference type="PANTHER" id="PTHR32494:SF5">
    <property type="entry name" value="ALLANTOATE AMIDOHYDROLASE"/>
    <property type="match status" value="1"/>
</dbReference>
<accession>A0ABV9Z2Y6</accession>
<dbReference type="Gene3D" id="3.40.630.10">
    <property type="entry name" value="Zn peptidases"/>
    <property type="match status" value="1"/>
</dbReference>
<keyword evidence="2" id="KW-0378">Hydrolase</keyword>
<dbReference type="EMBL" id="JBHSJF010000006">
    <property type="protein sequence ID" value="MFC5068902.1"/>
    <property type="molecule type" value="Genomic_DNA"/>
</dbReference>
<comment type="similarity">
    <text evidence="1">Belongs to the peptidase M20 family.</text>
</comment>
<evidence type="ECO:0000313" key="4">
    <source>
        <dbReference type="Proteomes" id="UP001595796"/>
    </source>
</evidence>
<dbReference type="RefSeq" id="WP_162799652.1">
    <property type="nucleotide sequence ID" value="NZ_JBHSJF010000006.1"/>
</dbReference>
<evidence type="ECO:0000313" key="3">
    <source>
        <dbReference type="EMBL" id="MFC5068902.1"/>
    </source>
</evidence>
<dbReference type="PANTHER" id="PTHR32494">
    <property type="entry name" value="ALLANTOATE DEIMINASE-RELATED"/>
    <property type="match status" value="1"/>
</dbReference>
<dbReference type="SUPFAM" id="SSF53187">
    <property type="entry name" value="Zn-dependent exopeptidases"/>
    <property type="match status" value="1"/>
</dbReference>
<organism evidence="3 4">
    <name type="scientific">Flaviflagellibacter deserti</name>
    <dbReference type="NCBI Taxonomy" id="2267266"/>
    <lineage>
        <taxon>Bacteria</taxon>
        <taxon>Pseudomonadati</taxon>
        <taxon>Pseudomonadota</taxon>
        <taxon>Alphaproteobacteria</taxon>
        <taxon>Hyphomicrobiales</taxon>
        <taxon>Flaviflagellibacter</taxon>
    </lineage>
</organism>
<keyword evidence="4" id="KW-1185">Reference proteome</keyword>
<dbReference type="Pfam" id="PF01546">
    <property type="entry name" value="Peptidase_M20"/>
    <property type="match status" value="1"/>
</dbReference>
<comment type="caution">
    <text evidence="3">The sequence shown here is derived from an EMBL/GenBank/DDBJ whole genome shotgun (WGS) entry which is preliminary data.</text>
</comment>
<dbReference type="InterPro" id="IPR002933">
    <property type="entry name" value="Peptidase_M20"/>
</dbReference>
<evidence type="ECO:0000256" key="2">
    <source>
        <dbReference type="ARBA" id="ARBA00022801"/>
    </source>
</evidence>
<dbReference type="Proteomes" id="UP001595796">
    <property type="component" value="Unassembled WGS sequence"/>
</dbReference>
<gene>
    <name evidence="3" type="ORF">ACFPFW_12875</name>
</gene>
<dbReference type="InterPro" id="IPR010158">
    <property type="entry name" value="Amidase_Cbmase"/>
</dbReference>
<dbReference type="SUPFAM" id="SSF55031">
    <property type="entry name" value="Bacterial exopeptidase dimerisation domain"/>
    <property type="match status" value="1"/>
</dbReference>
<protein>
    <submittedName>
        <fullName evidence="3">Allantoate amidohydrolase</fullName>
    </submittedName>
</protein>
<proteinExistence type="inferred from homology"/>
<evidence type="ECO:0000256" key="1">
    <source>
        <dbReference type="ARBA" id="ARBA00006153"/>
    </source>
</evidence>
<dbReference type="PIRSF" id="PIRSF001235">
    <property type="entry name" value="Amidase_carbamoylase"/>
    <property type="match status" value="1"/>
</dbReference>